<keyword evidence="4" id="KW-1185">Reference proteome</keyword>
<feature type="transmembrane region" description="Helical" evidence="2">
    <location>
        <begin position="38"/>
        <end position="56"/>
    </location>
</feature>
<proteinExistence type="predicted"/>
<keyword evidence="2" id="KW-1133">Transmembrane helix</keyword>
<organism evidence="3 4">
    <name type="scientific">Prauserella rugosa</name>
    <dbReference type="NCBI Taxonomy" id="43354"/>
    <lineage>
        <taxon>Bacteria</taxon>
        <taxon>Bacillati</taxon>
        <taxon>Actinomycetota</taxon>
        <taxon>Actinomycetes</taxon>
        <taxon>Pseudonocardiales</taxon>
        <taxon>Pseudonocardiaceae</taxon>
        <taxon>Prauserella</taxon>
    </lineage>
</organism>
<feature type="compositionally biased region" description="Gly residues" evidence="1">
    <location>
        <begin position="338"/>
        <end position="352"/>
    </location>
</feature>
<evidence type="ECO:0000256" key="1">
    <source>
        <dbReference type="SAM" id="MobiDB-lite"/>
    </source>
</evidence>
<evidence type="ECO:0000313" key="4">
    <source>
        <dbReference type="Proteomes" id="UP000317303"/>
    </source>
</evidence>
<accession>A0A660CHM6</accession>
<comment type="caution">
    <text evidence="3">The sequence shown here is derived from an EMBL/GenBank/DDBJ whole genome shotgun (WGS) entry which is preliminary data.</text>
</comment>
<dbReference type="Proteomes" id="UP000317303">
    <property type="component" value="Unassembled WGS sequence"/>
</dbReference>
<reference evidence="3 4" key="1">
    <citation type="submission" date="2019-07" db="EMBL/GenBank/DDBJ databases">
        <title>R&amp;d 2014.</title>
        <authorList>
            <person name="Klenk H.-P."/>
        </authorList>
    </citation>
    <scope>NUCLEOTIDE SEQUENCE [LARGE SCALE GENOMIC DNA]</scope>
    <source>
        <strain evidence="3 4">DSM 43194</strain>
    </source>
</reference>
<keyword evidence="2" id="KW-0812">Transmembrane</keyword>
<dbReference type="OrthoDB" id="5195213at2"/>
<sequence length="352" mass="35896">MTQDDRTRISKAPEGAETARPDDSGGEKEKSGLRPAQIVAGGVAATTAAFLCSFLGVYGTVIGAGAISVLSTVGSELYLRSARKSKEAAKKAKAKAAALAEAKGRTAVLPSAKRNPAAQAVANTAERNTAEHRASVPDPRRDAGATRTMALPGASSTRSWSAPGGPDQPTRRILSNADQPTDYLGVPAAADTSGGDSARGSWLKRRWPVLAATSAVVFAIGLFVVTGFELATGQSLNGQGRSTVSQIVGDRGHQHDTGGGVEQEQRDDVDAPAPSTSTEGTTETEGDGSATPTEQPTESSTPAPQQPEPTDTAEPTETEQPGQTEVPTEQPTEQPQTGGDGGAGTGAGTETP</sequence>
<protein>
    <submittedName>
        <fullName evidence="3">Uncharacterized protein</fullName>
    </submittedName>
</protein>
<evidence type="ECO:0000256" key="2">
    <source>
        <dbReference type="SAM" id="Phobius"/>
    </source>
</evidence>
<feature type="transmembrane region" description="Helical" evidence="2">
    <location>
        <begin position="207"/>
        <end position="228"/>
    </location>
</feature>
<dbReference type="EMBL" id="VLJV01000001">
    <property type="protein sequence ID" value="TWH21049.1"/>
    <property type="molecule type" value="Genomic_DNA"/>
</dbReference>
<keyword evidence="2" id="KW-0472">Membrane</keyword>
<gene>
    <name evidence="3" type="ORF">JD82_02902</name>
</gene>
<dbReference type="RefSeq" id="WP_030532317.1">
    <property type="nucleotide sequence ID" value="NZ_JOIJ01000007.1"/>
</dbReference>
<feature type="region of interest" description="Disordered" evidence="1">
    <location>
        <begin position="122"/>
        <end position="199"/>
    </location>
</feature>
<evidence type="ECO:0000313" key="3">
    <source>
        <dbReference type="EMBL" id="TWH21049.1"/>
    </source>
</evidence>
<feature type="compositionally biased region" description="Basic and acidic residues" evidence="1">
    <location>
        <begin position="128"/>
        <end position="144"/>
    </location>
</feature>
<feature type="compositionally biased region" description="Low complexity" evidence="1">
    <location>
        <begin position="271"/>
        <end position="337"/>
    </location>
</feature>
<dbReference type="AlphaFoldDB" id="A0A660CHM6"/>
<feature type="compositionally biased region" description="Basic and acidic residues" evidence="1">
    <location>
        <begin position="17"/>
        <end position="32"/>
    </location>
</feature>
<name>A0A660CHM6_9PSEU</name>
<feature type="region of interest" description="Disordered" evidence="1">
    <location>
        <begin position="249"/>
        <end position="352"/>
    </location>
</feature>
<feature type="region of interest" description="Disordered" evidence="1">
    <location>
        <begin position="1"/>
        <end position="33"/>
    </location>
</feature>
<feature type="transmembrane region" description="Helical" evidence="2">
    <location>
        <begin position="62"/>
        <end position="79"/>
    </location>
</feature>